<evidence type="ECO:0000313" key="1">
    <source>
        <dbReference type="EMBL" id="AFI88297.1"/>
    </source>
</evidence>
<dbReference type="EMBL" id="CP003415">
    <property type="protein sequence ID" value="AFI88297.1"/>
    <property type="molecule type" value="Genomic_DNA"/>
</dbReference>
<evidence type="ECO:0000313" key="3">
    <source>
        <dbReference type="Proteomes" id="UP000008044"/>
    </source>
</evidence>
<dbReference type="KEGG" id="pec:W5S_0158"/>
<proteinExistence type="predicted"/>
<sequence length="143" mass="16511">MRFLLRNIKFPWVMESVSEPFFSYSGVCLNVRFLVFLGMDGRKKDIDSYLKLNKLNDESDMPDEVYNNAGYRMANFEFKFFDFFFCTDKASGLSNYSNGSDLHAGVYEEIDENNESLGYVFIGNDLFLSVKAKIYVASIDNNL</sequence>
<reference evidence="1 3" key="1">
    <citation type="journal article" date="2012" name="J. Bacteriol.">
        <title>Genome sequence of Pectobacterium sp. strain SCC3193.</title>
        <authorList>
            <person name="Koskinen J.P."/>
            <person name="Laine P."/>
            <person name="Niemi O."/>
            <person name="Nykyri J."/>
            <person name="Harjunpaa H."/>
            <person name="Auvinen P."/>
            <person name="Paulin L."/>
            <person name="Pirhonen M."/>
            <person name="Palva T."/>
            <person name="Holm L."/>
        </authorList>
    </citation>
    <scope>NUCLEOTIDE SEQUENCE [LARGE SCALE GENOMIC DNA]</scope>
    <source>
        <strain evidence="1 3">SCC3193</strain>
    </source>
</reference>
<accession>A0A0H3I159</accession>
<keyword evidence="4" id="KW-1185">Reference proteome</keyword>
<dbReference type="eggNOG" id="ENOG5031HU1">
    <property type="taxonomic scope" value="Bacteria"/>
</dbReference>
<reference evidence="2" key="4">
    <citation type="submission" date="2024-05" db="EMBL/GenBank/DDBJ databases">
        <title>Identification of Pectobacterium versatile causing blackleg of potato from New York State with a whole genome sequencing approach.</title>
        <authorList>
            <person name="Ma X."/>
            <person name="Swingle B."/>
        </authorList>
    </citation>
    <scope>NUCLEOTIDE SEQUENCE</scope>
    <source>
        <strain evidence="2">NY1588A</strain>
    </source>
</reference>
<name>A0A0H3I159_PECPM</name>
<dbReference type="HOGENOM" id="CLU_1804361_0_0_6"/>
<gene>
    <name evidence="1" type="ordered locus">W5S_0158</name>
    <name evidence="2" type="ORF">F6Q06_23190</name>
</gene>
<dbReference type="PATRIC" id="fig|1166016.3.peg.163"/>
<protein>
    <submittedName>
        <fullName evidence="1">Uncharacterized protein</fullName>
    </submittedName>
</protein>
<evidence type="ECO:0000313" key="2">
    <source>
        <dbReference type="EMBL" id="MBI0557357.1"/>
    </source>
</evidence>
<reference evidence="4" key="3">
    <citation type="submission" date="2023-07" db="EMBL/GenBank/DDBJ databases">
        <title>Identification of Pectobacterium versatile causing blackleg of potato from New York State with a whole genome sequencing approach.</title>
        <authorList>
            <person name="Ma X."/>
            <person name="Swingle B."/>
        </authorList>
    </citation>
    <scope>NUCLEOTIDE SEQUENCE [LARGE SCALE GENOMIC DNA]</scope>
    <source>
        <strain evidence="4">NY1588A</strain>
    </source>
</reference>
<dbReference type="RefSeq" id="WP_014698458.1">
    <property type="nucleotide sequence ID" value="NC_017845.1"/>
</dbReference>
<organism evidence="1 3">
    <name type="scientific">Pectobacterium parmentieri</name>
    <dbReference type="NCBI Taxonomy" id="1905730"/>
    <lineage>
        <taxon>Bacteria</taxon>
        <taxon>Pseudomonadati</taxon>
        <taxon>Pseudomonadota</taxon>
        <taxon>Gammaproteobacteria</taxon>
        <taxon>Enterobacterales</taxon>
        <taxon>Pectobacteriaceae</taxon>
        <taxon>Pectobacterium</taxon>
    </lineage>
</organism>
<dbReference type="EMBL" id="WABS01000086">
    <property type="protein sequence ID" value="MBI0557357.1"/>
    <property type="molecule type" value="Genomic_DNA"/>
</dbReference>
<dbReference type="AlphaFoldDB" id="A0A0H3I159"/>
<dbReference type="Proteomes" id="UP001194579">
    <property type="component" value="Unassembled WGS sequence"/>
</dbReference>
<evidence type="ECO:0000313" key="4">
    <source>
        <dbReference type="Proteomes" id="UP001194579"/>
    </source>
</evidence>
<dbReference type="Proteomes" id="UP000008044">
    <property type="component" value="Chromosome"/>
</dbReference>
<reference evidence="1" key="2">
    <citation type="submission" date="2012-03" db="EMBL/GenBank/DDBJ databases">
        <authorList>
            <person name="Koskinen P."/>
            <person name="Laine P."/>
            <person name="Niemi O."/>
            <person name="Nykyri J."/>
            <person name="Harjunpaa H."/>
            <person name="Auvinen P."/>
            <person name="Paulin L."/>
            <person name="Pirhonen M."/>
            <person name="Palva T."/>
            <person name="Holm L."/>
        </authorList>
    </citation>
    <scope>NUCLEOTIDE SEQUENCE</scope>
    <source>
        <strain evidence="1">SCC3193</strain>
    </source>
</reference>